<dbReference type="PANTHER" id="PTHR10039:SF5">
    <property type="entry name" value="NACHT DOMAIN-CONTAINING PROTEIN"/>
    <property type="match status" value="1"/>
</dbReference>
<dbReference type="SUPFAM" id="SSF52540">
    <property type="entry name" value="P-loop containing nucleoside triphosphate hydrolases"/>
    <property type="match status" value="1"/>
</dbReference>
<dbReference type="PhylomeDB" id="B6QKZ2"/>
<organism evidence="6 7">
    <name type="scientific">Talaromyces marneffei (strain ATCC 18224 / CBS 334.59 / QM 7333)</name>
    <name type="common">Penicillium marneffei</name>
    <dbReference type="NCBI Taxonomy" id="441960"/>
    <lineage>
        <taxon>Eukaryota</taxon>
        <taxon>Fungi</taxon>
        <taxon>Dikarya</taxon>
        <taxon>Ascomycota</taxon>
        <taxon>Pezizomycotina</taxon>
        <taxon>Eurotiomycetes</taxon>
        <taxon>Eurotiomycetidae</taxon>
        <taxon>Eurotiales</taxon>
        <taxon>Trichocomaceae</taxon>
        <taxon>Talaromyces</taxon>
        <taxon>Talaromyces sect. Talaromyces</taxon>
    </lineage>
</organism>
<protein>
    <recommendedName>
        <fullName evidence="8">NACHT domain-containing protein</fullName>
    </recommendedName>
</protein>
<feature type="compositionally biased region" description="Acidic residues" evidence="3">
    <location>
        <begin position="289"/>
        <end position="303"/>
    </location>
</feature>
<dbReference type="Pfam" id="PF25053">
    <property type="entry name" value="DUF7791"/>
    <property type="match status" value="1"/>
</dbReference>
<evidence type="ECO:0000256" key="2">
    <source>
        <dbReference type="SAM" id="Coils"/>
    </source>
</evidence>
<evidence type="ECO:0008006" key="8">
    <source>
        <dbReference type="Google" id="ProtNLM"/>
    </source>
</evidence>
<evidence type="ECO:0000259" key="5">
    <source>
        <dbReference type="Pfam" id="PF25053"/>
    </source>
</evidence>
<gene>
    <name evidence="6" type="ORF">PMAA_055650</name>
</gene>
<dbReference type="Gene3D" id="3.40.50.300">
    <property type="entry name" value="P-loop containing nucleotide triphosphate hydrolases"/>
    <property type="match status" value="1"/>
</dbReference>
<dbReference type="VEuPathDB" id="FungiDB:PMAA_055650"/>
<accession>B6QKZ2</accession>
<dbReference type="HOGENOM" id="CLU_002341_5_0_1"/>
<feature type="domain" description="Nephrocystin 3-like N-terminal" evidence="4">
    <location>
        <begin position="334"/>
        <end position="505"/>
    </location>
</feature>
<sequence>MDPVSAIGFAVTILTFVDFSWNLVKGSYQVYQSVTITTADNARLSTVLADLKKVTDAIQHDVKGNSPHLEDLRQLAAGCAELSLELSSILETLKKKEGNKVWRNLQAKWKHMKEVPVIEQRLNVYRLQLLLRLNLILSEQQSSVKSQLDEIQDSGLSLSAESLDNLTNLAKSVESLIQKLIKELSELVRRNDDKTISSLVEIRGSLSAILSQMEAIPKLNTAEECLLRRLSFPSMHSRLDTVSEAEMGTFAWLLEDEMDRNDEDSKTSSEAKAISNTSESSITHHVEANNEDTDSERDEEDSEISSTAEVIYSTDISSIEYSREQRSRQQVRRSFLGWLRSGGGIYHISGKAGSGKSTLMKFLCQNPRLRSELEEWAGDKKLVFANFFFWASGDKQQRSLEGLYRSLLFEILNQCPEFINEVFPDQWANMKSHLTRWEGRPFLLSELRQAMGIVTAKCNFPRHRFFFFIDGLDEYEGDSTDHFELARGLQKWSFSADIKICTSSRPHTEFLDVFDSNLRMDLHHLTRADIHRFIVAMFEKEQNFDSTNKHCRYMVQNIVNGADGVFLWVRLVVRSLLVGFRHRYPLAHLEQRLERMPRELDSLFERIFNSIDPVDRKKTDQMLILTASYPGINALMFSWLDDLEDPDFPFNAPIEAYSDDEIRGRLEVVRLHLDGLTKGILEIGHDYSPYIRDIYFQYKVEFFHRTAKDYFNEPARYAEITERLSDFDIMDAYRRLVLAEFKFARTMGEYFKTQALGGTQLISCFSKVFDGVADRVADQAPLRFHKEYDKILNHHRQHPFSFPGETTDNSGVIAWGQRFSSVNDYANAVAGDDISYLHWAASTSQHEYIVDQVLSNPKLVNPTDDGRSLLFSAIILGLYEPARGLICDLLKYGASPNHRIPVYSISSTDIRIASIWAIFLFIVGQKCLGHESKNVEMFWVMEELIKSGADSDVHFLLKPKRQEYDVEADSVEDIRFISLEDLVVKERPPNMDTLLGRIVSGKRFRLWNRILRALSTLVLWNILFADIESKYERARIDKLNSECDILCVYVGGERLDRDFSAKRY</sequence>
<keyword evidence="1" id="KW-0677">Repeat</keyword>
<evidence type="ECO:0000313" key="6">
    <source>
        <dbReference type="EMBL" id="EEA21769.1"/>
    </source>
</evidence>
<feature type="coiled-coil region" evidence="2">
    <location>
        <begin position="163"/>
        <end position="190"/>
    </location>
</feature>
<feature type="compositionally biased region" description="Polar residues" evidence="3">
    <location>
        <begin position="270"/>
        <end position="281"/>
    </location>
</feature>
<feature type="region of interest" description="Disordered" evidence="3">
    <location>
        <begin position="261"/>
        <end position="306"/>
    </location>
</feature>
<dbReference type="InterPro" id="IPR056693">
    <property type="entry name" value="DUF7791"/>
</dbReference>
<evidence type="ECO:0000313" key="7">
    <source>
        <dbReference type="Proteomes" id="UP000001294"/>
    </source>
</evidence>
<keyword evidence="2" id="KW-0175">Coiled coil</keyword>
<dbReference type="Pfam" id="PF24883">
    <property type="entry name" value="NPHP3_N"/>
    <property type="match status" value="1"/>
</dbReference>
<dbReference type="AlphaFoldDB" id="B6QKZ2"/>
<name>B6QKZ2_TALMQ</name>
<reference evidence="7" key="1">
    <citation type="journal article" date="2015" name="Genome Announc.">
        <title>Genome sequence of the AIDS-associated pathogen Penicillium marneffei (ATCC18224) and its near taxonomic relative Talaromyces stipitatus (ATCC10500).</title>
        <authorList>
            <person name="Nierman W.C."/>
            <person name="Fedorova-Abrams N.D."/>
            <person name="Andrianopoulos A."/>
        </authorList>
    </citation>
    <scope>NUCLEOTIDE SEQUENCE [LARGE SCALE GENOMIC DNA]</scope>
    <source>
        <strain evidence="7">ATCC 18224 / CBS 334.59 / QM 7333</strain>
    </source>
</reference>
<evidence type="ECO:0000259" key="4">
    <source>
        <dbReference type="Pfam" id="PF24883"/>
    </source>
</evidence>
<evidence type="ECO:0000256" key="1">
    <source>
        <dbReference type="ARBA" id="ARBA00022737"/>
    </source>
</evidence>
<keyword evidence="7" id="KW-1185">Reference proteome</keyword>
<evidence type="ECO:0000256" key="3">
    <source>
        <dbReference type="SAM" id="MobiDB-lite"/>
    </source>
</evidence>
<dbReference type="PANTHER" id="PTHR10039">
    <property type="entry name" value="AMELOGENIN"/>
    <property type="match status" value="1"/>
</dbReference>
<feature type="domain" description="DUF7791" evidence="5">
    <location>
        <begin position="630"/>
        <end position="743"/>
    </location>
</feature>
<dbReference type="OrthoDB" id="443402at2759"/>
<dbReference type="Proteomes" id="UP000001294">
    <property type="component" value="Unassembled WGS sequence"/>
</dbReference>
<dbReference type="InterPro" id="IPR027417">
    <property type="entry name" value="P-loop_NTPase"/>
</dbReference>
<dbReference type="InterPro" id="IPR056884">
    <property type="entry name" value="NPHP3-like_N"/>
</dbReference>
<proteinExistence type="predicted"/>
<dbReference type="EMBL" id="DS995903">
    <property type="protein sequence ID" value="EEA21769.1"/>
    <property type="molecule type" value="Genomic_DNA"/>
</dbReference>